<dbReference type="PROSITE" id="PS50111">
    <property type="entry name" value="CHEMOTAXIS_TRANSDUC_2"/>
    <property type="match status" value="1"/>
</dbReference>
<dbReference type="SMART" id="SM00283">
    <property type="entry name" value="MA"/>
    <property type="match status" value="1"/>
</dbReference>
<dbReference type="PATRIC" id="fig|1150469.3.peg.1121"/>
<gene>
    <name evidence="7" type="ORF">RSPPHO_00982</name>
</gene>
<dbReference type="Proteomes" id="UP000033220">
    <property type="component" value="Chromosome DSM 122"/>
</dbReference>
<dbReference type="SUPFAM" id="SSF103190">
    <property type="entry name" value="Sensory domain-like"/>
    <property type="match status" value="1"/>
</dbReference>
<evidence type="ECO:0000313" key="8">
    <source>
        <dbReference type="Proteomes" id="UP000033220"/>
    </source>
</evidence>
<dbReference type="HOGENOM" id="CLU_000445_107_19_5"/>
<dbReference type="PANTHER" id="PTHR32089">
    <property type="entry name" value="METHYL-ACCEPTING CHEMOTAXIS PROTEIN MCPB"/>
    <property type="match status" value="1"/>
</dbReference>
<keyword evidence="1 3" id="KW-0807">Transducer</keyword>
<accession>H6SRS9</accession>
<dbReference type="Gene3D" id="3.30.450.20">
    <property type="entry name" value="PAS domain"/>
    <property type="match status" value="1"/>
</dbReference>
<organism evidence="7 8">
    <name type="scientific">Pararhodospirillum photometricum DSM 122</name>
    <dbReference type="NCBI Taxonomy" id="1150469"/>
    <lineage>
        <taxon>Bacteria</taxon>
        <taxon>Pseudomonadati</taxon>
        <taxon>Pseudomonadota</taxon>
        <taxon>Alphaproteobacteria</taxon>
        <taxon>Rhodospirillales</taxon>
        <taxon>Rhodospirillaceae</taxon>
        <taxon>Pararhodospirillum</taxon>
    </lineage>
</organism>
<dbReference type="PROSITE" id="PS50885">
    <property type="entry name" value="HAMP"/>
    <property type="match status" value="1"/>
</dbReference>
<keyword evidence="4" id="KW-1133">Transmembrane helix</keyword>
<dbReference type="SUPFAM" id="SSF58104">
    <property type="entry name" value="Methyl-accepting chemotaxis protein (MCP) signaling domain"/>
    <property type="match status" value="1"/>
</dbReference>
<dbReference type="EMBL" id="HE663493">
    <property type="protein sequence ID" value="CCG07608.1"/>
    <property type="molecule type" value="Genomic_DNA"/>
</dbReference>
<evidence type="ECO:0000313" key="7">
    <source>
        <dbReference type="EMBL" id="CCG07608.1"/>
    </source>
</evidence>
<keyword evidence="4" id="KW-0812">Transmembrane</keyword>
<dbReference type="GO" id="GO:0016020">
    <property type="term" value="C:membrane"/>
    <property type="evidence" value="ECO:0007669"/>
    <property type="project" value="InterPro"/>
</dbReference>
<dbReference type="InterPro" id="IPR003660">
    <property type="entry name" value="HAMP_dom"/>
</dbReference>
<evidence type="ECO:0000259" key="5">
    <source>
        <dbReference type="PROSITE" id="PS50111"/>
    </source>
</evidence>
<reference evidence="7 8" key="1">
    <citation type="submission" date="2012-02" db="EMBL/GenBank/DDBJ databases">
        <title>Shotgun genome sequence of Phaeospirillum photometricum DSM 122.</title>
        <authorList>
            <person name="Duquesne K."/>
            <person name="Sturgis J."/>
        </authorList>
    </citation>
    <scope>NUCLEOTIDE SEQUENCE [LARGE SCALE GENOMIC DNA]</scope>
    <source>
        <strain evidence="8">DSM122</strain>
    </source>
</reference>
<dbReference type="CDD" id="cd06225">
    <property type="entry name" value="HAMP"/>
    <property type="match status" value="1"/>
</dbReference>
<dbReference type="InterPro" id="IPR029151">
    <property type="entry name" value="Sensor-like_sf"/>
</dbReference>
<feature type="transmembrane region" description="Helical" evidence="4">
    <location>
        <begin position="304"/>
        <end position="323"/>
    </location>
</feature>
<evidence type="ECO:0000259" key="6">
    <source>
        <dbReference type="PROSITE" id="PS50885"/>
    </source>
</evidence>
<comment type="similarity">
    <text evidence="2">Belongs to the methyl-accepting chemotaxis (MCP) protein family.</text>
</comment>
<dbReference type="PANTHER" id="PTHR32089:SF112">
    <property type="entry name" value="LYSOZYME-LIKE PROTEIN-RELATED"/>
    <property type="match status" value="1"/>
</dbReference>
<dbReference type="GO" id="GO:0007165">
    <property type="term" value="P:signal transduction"/>
    <property type="evidence" value="ECO:0007669"/>
    <property type="project" value="UniProtKB-KW"/>
</dbReference>
<feature type="domain" description="Methyl-accepting transducer" evidence="5">
    <location>
        <begin position="381"/>
        <end position="617"/>
    </location>
</feature>
<keyword evidence="8" id="KW-1185">Reference proteome</keyword>
<dbReference type="Gene3D" id="1.10.287.950">
    <property type="entry name" value="Methyl-accepting chemotaxis protein"/>
    <property type="match status" value="1"/>
</dbReference>
<name>H6SRS9_PARPM</name>
<dbReference type="SMART" id="SM00304">
    <property type="entry name" value="HAMP"/>
    <property type="match status" value="1"/>
</dbReference>
<dbReference type="eggNOG" id="COG0840">
    <property type="taxonomic scope" value="Bacteria"/>
</dbReference>
<protein>
    <submittedName>
        <fullName evidence="7">Methyl-accepting chemotaxis protein</fullName>
    </submittedName>
</protein>
<sequence>MPCEGRGVMYQKMRLWAKIMVSMGVAITLVTFTLTLTGLQTLDAVILETEHSALESNALDILQTIALEKERGESLARLVAALPDVQERFARGDRDGLQAMLGEAYRTLSASYGVEQFQFHSPPATTFLRLHKPESYGDDLSGFRHTVVAANQTLRPAGGLEQGVSGLGIRAVVPVMFQGRHVGSVEFGLSFGKAFLETFKSQRNVDAGLYLIDQEKITPVAATAEGGSFSPPSVLLAAFGGEPQFYRTSLQAGQKGTQGTEKETPRAVYVFAVPDYAGRPFGVIELAVDRSPFVRTFEAARNTAILIGLGTLGVGLLLSLVTARGLTRRITMLISGVHHVAKGDLSVSIPQRGQDELGDLAQATDQMRGQLHDLALKVRSHARAVNGAVGDITGAVEGQAATSSQMSASVAEITSTMEELSASSTQIAEHSKAVVDIATTTYENAKKGSEAMALVMAKMNDIAGDNQNSLHEILELGTKSKEISKVMEIITAVADQTKLIAFNAALEAASAGDAGRRFGVVAAEIRRLADSVTESTQEIESKINHIQDSISRLVITSEKGATGIVAGREATLVTAGRLEDLVDAARQTTSAAQQISLSTQQQRTASTQVVIALREIVSASSHTAQSLTRVSEVSHDMARLSGELGTLVERFQLRETSGD</sequence>
<evidence type="ECO:0000256" key="1">
    <source>
        <dbReference type="ARBA" id="ARBA00023224"/>
    </source>
</evidence>
<dbReference type="STRING" id="1150469.RSPPHO_00982"/>
<evidence type="ECO:0000256" key="3">
    <source>
        <dbReference type="PROSITE-ProRule" id="PRU00284"/>
    </source>
</evidence>
<evidence type="ECO:0000256" key="4">
    <source>
        <dbReference type="SAM" id="Phobius"/>
    </source>
</evidence>
<evidence type="ECO:0000256" key="2">
    <source>
        <dbReference type="ARBA" id="ARBA00029447"/>
    </source>
</evidence>
<dbReference type="AlphaFoldDB" id="H6SRS9"/>
<dbReference type="Pfam" id="PF00015">
    <property type="entry name" value="MCPsignal"/>
    <property type="match status" value="1"/>
</dbReference>
<dbReference type="InterPro" id="IPR029150">
    <property type="entry name" value="dCache_3"/>
</dbReference>
<dbReference type="Pfam" id="PF14827">
    <property type="entry name" value="dCache_3"/>
    <property type="match status" value="1"/>
</dbReference>
<feature type="domain" description="HAMP" evidence="6">
    <location>
        <begin position="324"/>
        <end position="376"/>
    </location>
</feature>
<dbReference type="InterPro" id="IPR004089">
    <property type="entry name" value="MCPsignal_dom"/>
</dbReference>
<dbReference type="KEGG" id="rpm:RSPPHO_00982"/>
<keyword evidence="4" id="KW-0472">Membrane</keyword>
<dbReference type="Pfam" id="PF00672">
    <property type="entry name" value="HAMP"/>
    <property type="match status" value="1"/>
</dbReference>
<proteinExistence type="inferred from homology"/>